<protein>
    <recommendedName>
        <fullName evidence="1 3">chorismate mutase</fullName>
        <ecNumber evidence="1 3">5.4.99.5</ecNumber>
    </recommendedName>
</protein>
<comment type="catalytic activity">
    <reaction evidence="3">
        <text>chorismate = prephenate</text>
        <dbReference type="Rhea" id="RHEA:13897"/>
        <dbReference type="ChEBI" id="CHEBI:29748"/>
        <dbReference type="ChEBI" id="CHEBI:29934"/>
        <dbReference type="EC" id="5.4.99.5"/>
    </reaction>
</comment>
<dbReference type="eggNOG" id="COG4401">
    <property type="taxonomic scope" value="Bacteria"/>
</dbReference>
<dbReference type="PROSITE" id="PS51167">
    <property type="entry name" value="CHORISMATE_MUT_1"/>
    <property type="match status" value="1"/>
</dbReference>
<dbReference type="Pfam" id="PF07736">
    <property type="entry name" value="CM_1"/>
    <property type="match status" value="1"/>
</dbReference>
<keyword evidence="2 3" id="KW-0028">Amino-acid biosynthesis</keyword>
<evidence type="ECO:0000313" key="5">
    <source>
        <dbReference type="Proteomes" id="UP000001258"/>
    </source>
</evidence>
<dbReference type="InterPro" id="IPR008243">
    <property type="entry name" value="Chorismate_mutase_AroH"/>
</dbReference>
<dbReference type="Proteomes" id="UP000001258">
    <property type="component" value="Chromosome"/>
</dbReference>
<dbReference type="PANTHER" id="PTHR21164">
    <property type="entry name" value="CHORISMATE MUTASE"/>
    <property type="match status" value="1"/>
</dbReference>
<dbReference type="InterPro" id="IPR035959">
    <property type="entry name" value="RutC-like_sf"/>
</dbReference>
<organism evidence="4 5">
    <name type="scientific">Halalkalibacterium halodurans (strain ATCC BAA-125 / DSM 18197 / FERM 7344 / JCM 9153 / C-125)</name>
    <name type="common">Bacillus halodurans</name>
    <dbReference type="NCBI Taxonomy" id="272558"/>
    <lineage>
        <taxon>Bacteria</taxon>
        <taxon>Bacillati</taxon>
        <taxon>Bacillota</taxon>
        <taxon>Bacilli</taxon>
        <taxon>Bacillales</taxon>
        <taxon>Bacillaceae</taxon>
        <taxon>Halalkalibacterium (ex Joshi et al. 2022)</taxon>
    </lineage>
</organism>
<feature type="binding site" evidence="2">
    <location>
        <position position="108"/>
    </location>
    <ligand>
        <name>prephenate</name>
        <dbReference type="ChEBI" id="CHEBI:29934"/>
    </ligand>
</feature>
<dbReference type="GO" id="GO:0004106">
    <property type="term" value="F:chorismate mutase activity"/>
    <property type="evidence" value="ECO:0007669"/>
    <property type="project" value="UniProtKB-UniRule"/>
</dbReference>
<feature type="binding site" evidence="2">
    <location>
        <position position="90"/>
    </location>
    <ligand>
        <name>prephenate</name>
        <dbReference type="ChEBI" id="CHEBI:29934"/>
    </ligand>
</feature>
<dbReference type="PIRSF" id="PIRSF005965">
    <property type="entry name" value="Chor_mut_AroH"/>
    <property type="match status" value="1"/>
</dbReference>
<dbReference type="PIR" id="B83857">
    <property type="entry name" value="B83857"/>
</dbReference>
<dbReference type="KEGG" id="bha:BH1658"/>
<dbReference type="NCBIfam" id="TIGR01796">
    <property type="entry name" value="CM_mono_aroH"/>
    <property type="match status" value="1"/>
</dbReference>
<dbReference type="AlphaFoldDB" id="Q9KCB5"/>
<dbReference type="CDD" id="cd02185">
    <property type="entry name" value="AroH"/>
    <property type="match status" value="1"/>
</dbReference>
<dbReference type="GO" id="GO:0046417">
    <property type="term" value="P:chorismate metabolic process"/>
    <property type="evidence" value="ECO:0007669"/>
    <property type="project" value="TreeGrafter"/>
</dbReference>
<dbReference type="Gene3D" id="3.30.1330.40">
    <property type="entry name" value="RutC-like"/>
    <property type="match status" value="1"/>
</dbReference>
<evidence type="ECO:0000256" key="2">
    <source>
        <dbReference type="PIRSR" id="PIRSR005965-1"/>
    </source>
</evidence>
<dbReference type="PANTHER" id="PTHR21164:SF0">
    <property type="entry name" value="CHORISMATE MUTASE AROH"/>
    <property type="match status" value="1"/>
</dbReference>
<dbReference type="GO" id="GO:0008652">
    <property type="term" value="P:amino acid biosynthetic process"/>
    <property type="evidence" value="ECO:0007669"/>
    <property type="project" value="UniProtKB-UniRule"/>
</dbReference>
<evidence type="ECO:0000313" key="4">
    <source>
        <dbReference type="EMBL" id="BAB05377.1"/>
    </source>
</evidence>
<evidence type="ECO:0000256" key="1">
    <source>
        <dbReference type="NCBIfam" id="TIGR01796"/>
    </source>
</evidence>
<keyword evidence="2 3" id="KW-0057">Aromatic amino acid biosynthesis</keyword>
<gene>
    <name evidence="4" type="primary">aroH</name>
</gene>
<name>Q9KCB5_HALH5</name>
<dbReference type="EC" id="5.4.99.5" evidence="1 3"/>
<dbReference type="UniPathway" id="UPA00120">
    <property type="reaction ID" value="UER00203"/>
</dbReference>
<dbReference type="STRING" id="272558.gene:10727556"/>
<proteinExistence type="predicted"/>
<sequence length="125" mass="13905">MIVRGVRGATTVKANQEKEILDATEGLMRTICEENEIDPENVAQVILTVTEDLTATFPAKALRRLAGWTHVPVMCAQEIPVPNGLEKCIRVMITLNTTKAQSEIHHVYLNEAVKLRPDLQLTKDS</sequence>
<accession>Q9KCB5</accession>
<dbReference type="SUPFAM" id="SSF55298">
    <property type="entry name" value="YjgF-like"/>
    <property type="match status" value="1"/>
</dbReference>
<dbReference type="EMBL" id="BA000004">
    <property type="protein sequence ID" value="BAB05377.1"/>
    <property type="molecule type" value="Genomic_DNA"/>
</dbReference>
<evidence type="ECO:0000256" key="3">
    <source>
        <dbReference type="PROSITE-ProRule" id="PRU00514"/>
    </source>
</evidence>
<keyword evidence="3" id="KW-0413">Isomerase</keyword>
<dbReference type="HOGENOM" id="CLU_133236_1_0_9"/>
<dbReference type="GO" id="GO:0009073">
    <property type="term" value="P:aromatic amino acid family biosynthetic process"/>
    <property type="evidence" value="ECO:0007669"/>
    <property type="project" value="UniProtKB-UniRule"/>
</dbReference>
<reference evidence="4 5" key="1">
    <citation type="journal article" date="2000" name="Nucleic Acids Res.">
        <title>Complete genome sequence of the alkaliphilic bacterium Bacillus halodurans and genomic sequence comparison with Bacillus subtilis.</title>
        <authorList>
            <person name="Takami H."/>
            <person name="Nakasone K."/>
            <person name="Takaki Y."/>
            <person name="Maeno G."/>
            <person name="Sasaki R."/>
            <person name="Masui N."/>
            <person name="Fuji F."/>
            <person name="Hirama C."/>
            <person name="Nakamura Y."/>
            <person name="Ogasawara N."/>
            <person name="Kuhara S."/>
            <person name="Horikoshi K."/>
        </authorList>
    </citation>
    <scope>NUCLEOTIDE SEQUENCE [LARGE SCALE GENOMIC DNA]</scope>
    <source>
        <strain evidence="5">ATCC BAA-125 / DSM 18197 / FERM 7344 / JCM 9153 / C-125</strain>
    </source>
</reference>
<keyword evidence="5" id="KW-1185">Reference proteome</keyword>
<feature type="binding site" evidence="2">
    <location>
        <position position="7"/>
    </location>
    <ligand>
        <name>prephenate</name>
        <dbReference type="ChEBI" id="CHEBI:29934"/>
    </ligand>
</feature>